<dbReference type="SUPFAM" id="SSF51261">
    <property type="entry name" value="Duplicated hybrid motif"/>
    <property type="match status" value="1"/>
</dbReference>
<comment type="similarity">
    <text evidence="3">Belongs to the peptidase M23B family.</text>
</comment>
<evidence type="ECO:0000313" key="7">
    <source>
        <dbReference type="EMBL" id="SOC40981.1"/>
    </source>
</evidence>
<evidence type="ECO:0000256" key="5">
    <source>
        <dbReference type="ARBA" id="ARBA00023049"/>
    </source>
</evidence>
<gene>
    <name evidence="7" type="ORF">SAMN05878391_1205</name>
</gene>
<organism evidence="7 8">
    <name type="scientific">Salinicoccus kekensis</name>
    <dbReference type="NCBI Taxonomy" id="714307"/>
    <lineage>
        <taxon>Bacteria</taxon>
        <taxon>Bacillati</taxon>
        <taxon>Bacillota</taxon>
        <taxon>Bacilli</taxon>
        <taxon>Bacillales</taxon>
        <taxon>Staphylococcaceae</taxon>
        <taxon>Salinicoccus</taxon>
    </lineage>
</organism>
<evidence type="ECO:0000256" key="4">
    <source>
        <dbReference type="ARBA" id="ARBA00012322"/>
    </source>
</evidence>
<dbReference type="CDD" id="cd12797">
    <property type="entry name" value="M23_peptidase"/>
    <property type="match status" value="1"/>
</dbReference>
<dbReference type="InterPro" id="IPR016047">
    <property type="entry name" value="M23ase_b-sheet_dom"/>
</dbReference>
<dbReference type="EC" id="3.4.24.75" evidence="4"/>
<dbReference type="InterPro" id="IPR050570">
    <property type="entry name" value="Cell_wall_metabolism_enzyme"/>
</dbReference>
<dbReference type="Gene3D" id="2.70.70.10">
    <property type="entry name" value="Glucose Permease (Domain IIA)"/>
    <property type="match status" value="1"/>
</dbReference>
<dbReference type="EMBL" id="OBQF01000002">
    <property type="protein sequence ID" value="SOC40981.1"/>
    <property type="molecule type" value="Genomic_DNA"/>
</dbReference>
<dbReference type="OrthoDB" id="9809488at2"/>
<dbReference type="InterPro" id="IPR011055">
    <property type="entry name" value="Dup_hybrid_motif"/>
</dbReference>
<keyword evidence="5" id="KW-0645">Protease</keyword>
<evidence type="ECO:0000256" key="2">
    <source>
        <dbReference type="ARBA" id="ARBA00001947"/>
    </source>
</evidence>
<evidence type="ECO:0000313" key="8">
    <source>
        <dbReference type="Proteomes" id="UP000219412"/>
    </source>
</evidence>
<dbReference type="AlphaFoldDB" id="A0A285UL64"/>
<sequence length="289" mass="32525">MTMENIYPEEFGYHFSNGNFERIYRQTASVFKSRMSMNDFAEAASEFRDGTGRFQLKHQSQLEPGIKRFCWVDSGTERMVVTAFNDAGEIVGVQFDIYEKFKTDRVLTINRYHLPFTGEWFVLWGGANNFMNYHYPHKHQRYAYDFIRKEGGMAHSGDADDLNAYYAYSSPVTAPAAGTVVRVLDGIADNVPFEMNTEAPEGNAVIIEHANNEYSLLAHLRNRSIMVEAGDEVAAGDMIAQCGNSGASDTPHLHFHVMGGIDPHESDSIRIQFASGREPVQGDNVRGRK</sequence>
<feature type="domain" description="M23ase beta-sheet core" evidence="6">
    <location>
        <begin position="168"/>
        <end position="258"/>
    </location>
</feature>
<evidence type="ECO:0000259" key="6">
    <source>
        <dbReference type="Pfam" id="PF01551"/>
    </source>
</evidence>
<dbReference type="PANTHER" id="PTHR21666">
    <property type="entry name" value="PEPTIDASE-RELATED"/>
    <property type="match status" value="1"/>
</dbReference>
<reference evidence="8" key="1">
    <citation type="submission" date="2017-08" db="EMBL/GenBank/DDBJ databases">
        <authorList>
            <person name="Varghese N."/>
            <person name="Submissions S."/>
        </authorList>
    </citation>
    <scope>NUCLEOTIDE SEQUENCE [LARGE SCALE GENOMIC DNA]</scope>
    <source>
        <strain evidence="8">DSM 23173</strain>
    </source>
</reference>
<protein>
    <recommendedName>
        <fullName evidence="4">lysostaphin</fullName>
        <ecNumber evidence="4">3.4.24.75</ecNumber>
    </recommendedName>
</protein>
<dbReference type="GO" id="GO:0004222">
    <property type="term" value="F:metalloendopeptidase activity"/>
    <property type="evidence" value="ECO:0007669"/>
    <property type="project" value="TreeGrafter"/>
</dbReference>
<comment type="catalytic activity">
    <reaction evidence="1">
        <text>Hydrolysis of the -Gly-|-Gly- bond in the pentaglycine inter-peptide link joining staphylococcal cell wall peptidoglycans.</text>
        <dbReference type="EC" id="3.4.24.75"/>
    </reaction>
</comment>
<dbReference type="PANTHER" id="PTHR21666:SF270">
    <property type="entry name" value="MUREIN HYDROLASE ACTIVATOR ENVC"/>
    <property type="match status" value="1"/>
</dbReference>
<keyword evidence="8" id="KW-1185">Reference proteome</keyword>
<accession>A0A285UL64</accession>
<evidence type="ECO:0000256" key="1">
    <source>
        <dbReference type="ARBA" id="ARBA00001667"/>
    </source>
</evidence>
<keyword evidence="5" id="KW-0482">Metalloprotease</keyword>
<comment type="cofactor">
    <cofactor evidence="2">
        <name>Zn(2+)</name>
        <dbReference type="ChEBI" id="CHEBI:29105"/>
    </cofactor>
</comment>
<dbReference type="Pfam" id="PF01551">
    <property type="entry name" value="Peptidase_M23"/>
    <property type="match status" value="1"/>
</dbReference>
<proteinExistence type="inferred from homology"/>
<dbReference type="Proteomes" id="UP000219412">
    <property type="component" value="Unassembled WGS sequence"/>
</dbReference>
<keyword evidence="5" id="KW-0378">Hydrolase</keyword>
<evidence type="ECO:0000256" key="3">
    <source>
        <dbReference type="ARBA" id="ARBA00006646"/>
    </source>
</evidence>
<dbReference type="GO" id="GO:0006508">
    <property type="term" value="P:proteolysis"/>
    <property type="evidence" value="ECO:0007669"/>
    <property type="project" value="UniProtKB-KW"/>
</dbReference>
<name>A0A285UL64_9STAP</name>